<sequence>MASFDPCVRITPRFPVCLLLRTKHIFNHVNDHPAVFSPLKGSRFSHAESQCVFLGMTKALDNSCTSSSYCCEFSVANPLIEKLVGIAPDSQIPTHETITADSRKDLPNYFFEQHVVYSNEEFNKR</sequence>
<dbReference type="EMBL" id="VSSQ01110264">
    <property type="protein sequence ID" value="MPN48185.1"/>
    <property type="molecule type" value="Genomic_DNA"/>
</dbReference>
<reference evidence="1" key="1">
    <citation type="submission" date="2019-08" db="EMBL/GenBank/DDBJ databases">
        <authorList>
            <person name="Kucharzyk K."/>
            <person name="Murdoch R.W."/>
            <person name="Higgins S."/>
            <person name="Loffler F."/>
        </authorList>
    </citation>
    <scope>NUCLEOTIDE SEQUENCE</scope>
</reference>
<evidence type="ECO:0000313" key="1">
    <source>
        <dbReference type="EMBL" id="MPN48185.1"/>
    </source>
</evidence>
<dbReference type="AlphaFoldDB" id="A0A645IA10"/>
<accession>A0A645IA10</accession>
<proteinExistence type="predicted"/>
<organism evidence="1">
    <name type="scientific">bioreactor metagenome</name>
    <dbReference type="NCBI Taxonomy" id="1076179"/>
    <lineage>
        <taxon>unclassified sequences</taxon>
        <taxon>metagenomes</taxon>
        <taxon>ecological metagenomes</taxon>
    </lineage>
</organism>
<name>A0A645IA10_9ZZZZ</name>
<protein>
    <submittedName>
        <fullName evidence="1">Uncharacterized protein</fullName>
    </submittedName>
</protein>
<comment type="caution">
    <text evidence="1">The sequence shown here is derived from an EMBL/GenBank/DDBJ whole genome shotgun (WGS) entry which is preliminary data.</text>
</comment>
<gene>
    <name evidence="1" type="ORF">SDC9_195790</name>
</gene>